<evidence type="ECO:0000256" key="10">
    <source>
        <dbReference type="SAM" id="MobiDB-lite"/>
    </source>
</evidence>
<keyword evidence="1" id="KW-0597">Phosphoprotein</keyword>
<feature type="domain" description="SAND" evidence="11">
    <location>
        <begin position="244"/>
        <end position="324"/>
    </location>
</feature>
<dbReference type="PANTHER" id="PTHR10237">
    <property type="entry name" value="DEFORMED EPIDERMAL AUTOREGULATORY FACTOR 1 HOMOLOG SUPPRESSIN"/>
    <property type="match status" value="1"/>
</dbReference>
<organism evidence="13 14">
    <name type="scientific">Clytia hemisphaerica</name>
    <dbReference type="NCBI Taxonomy" id="252671"/>
    <lineage>
        <taxon>Eukaryota</taxon>
        <taxon>Metazoa</taxon>
        <taxon>Cnidaria</taxon>
        <taxon>Hydrozoa</taxon>
        <taxon>Hydroidolina</taxon>
        <taxon>Leptothecata</taxon>
        <taxon>Obeliida</taxon>
        <taxon>Clytiidae</taxon>
        <taxon>Clytia</taxon>
    </lineage>
</organism>
<evidence type="ECO:0000259" key="12">
    <source>
        <dbReference type="PROSITE" id="PS50865"/>
    </source>
</evidence>
<keyword evidence="7" id="KW-0804">Transcription</keyword>
<dbReference type="GO" id="GO:0005634">
    <property type="term" value="C:nucleus"/>
    <property type="evidence" value="ECO:0007669"/>
    <property type="project" value="TreeGrafter"/>
</dbReference>
<keyword evidence="8" id="KW-0539">Nucleus</keyword>
<dbReference type="Gene3D" id="6.10.140.2220">
    <property type="match status" value="1"/>
</dbReference>
<feature type="region of interest" description="Disordered" evidence="10">
    <location>
        <begin position="1"/>
        <end position="74"/>
    </location>
</feature>
<dbReference type="OrthoDB" id="437457at2759"/>
<evidence type="ECO:0000256" key="9">
    <source>
        <dbReference type="PROSITE-ProRule" id="PRU00134"/>
    </source>
</evidence>
<keyword evidence="5" id="KW-0805">Transcription regulation</keyword>
<feature type="domain" description="MYND-type" evidence="12">
    <location>
        <begin position="586"/>
        <end position="622"/>
    </location>
</feature>
<evidence type="ECO:0000256" key="6">
    <source>
        <dbReference type="ARBA" id="ARBA00023125"/>
    </source>
</evidence>
<dbReference type="SUPFAM" id="SSF144232">
    <property type="entry name" value="HIT/MYND zinc finger-like"/>
    <property type="match status" value="1"/>
</dbReference>
<dbReference type="PROSITE" id="PS50864">
    <property type="entry name" value="SAND"/>
    <property type="match status" value="1"/>
</dbReference>
<dbReference type="Pfam" id="PF01342">
    <property type="entry name" value="SAND"/>
    <property type="match status" value="1"/>
</dbReference>
<dbReference type="GeneID" id="136806731"/>
<dbReference type="GO" id="GO:0008270">
    <property type="term" value="F:zinc ion binding"/>
    <property type="evidence" value="ECO:0007669"/>
    <property type="project" value="UniProtKB-KW"/>
</dbReference>
<dbReference type="InterPro" id="IPR024119">
    <property type="entry name" value="TF_DEAF-1"/>
</dbReference>
<accession>A0A7M5UYH2</accession>
<feature type="compositionally biased region" description="Low complexity" evidence="10">
    <location>
        <begin position="208"/>
        <end position="221"/>
    </location>
</feature>
<dbReference type="InterPro" id="IPR002893">
    <property type="entry name" value="Znf_MYND"/>
</dbReference>
<feature type="compositionally biased region" description="Gly residues" evidence="10">
    <location>
        <begin position="1"/>
        <end position="20"/>
    </location>
</feature>
<dbReference type="FunFam" id="3.10.390.10:FF:000004">
    <property type="entry name" value="Deformed epidermal autoregulatory factor 1"/>
    <property type="match status" value="1"/>
</dbReference>
<evidence type="ECO:0000313" key="13">
    <source>
        <dbReference type="EnsemblMetazoa" id="CLYHEMP000364.1"/>
    </source>
</evidence>
<reference evidence="13" key="1">
    <citation type="submission" date="2021-01" db="UniProtKB">
        <authorList>
            <consortium name="EnsemblMetazoa"/>
        </authorList>
    </citation>
    <scope>IDENTIFICATION</scope>
</reference>
<dbReference type="Gene3D" id="3.10.390.10">
    <property type="entry name" value="SAND domain-like"/>
    <property type="match status" value="1"/>
</dbReference>
<sequence length="653" mass="70356">MASNIGGTGTSGGGSFGILGGEVLPPKGNENKLITSSTANRADDLGEDDVFANENESPRSAHSHSAHISTKPSKVSTVSVVGVSQISSSTSSPASIPYPIQDSVLPVTSVNHAAAAGTSIAVTVPTTTRRPSYTSKAPSALTNLPKIDDITTSPSNIQTFTLNPTAIIEKRSSLSGFDNDDNGRPGHKDLLSLHGQASFDSIDHEEYSNPGTPTSSSLSSGHLLAARNKDKANRMRADLLSKGKWEMAAKANILTVRCREEVAELHKDKFGSGSKGKCIKFGDKWCTPIEFEGLAGRASCKDWKRSIRFHGLHLQKLIEDQFLTLHAISCTCGICCGDETLTGPVKLFQSVKRKRSHIGSTLGSSPGPYKRKSFSDEYKQAFRERGASFSVEGDVFTLGHDDPGMPPMTPLTPITPLTPHTPFGANCLTPLPVGVVRPTSPPKSIMLQVPVSSTSAGSTIAIPLKEMIHQQTIQHHQLAPMIPPPTPPKPDINTLNQLTAQPWNQLEEMASALVIMANKFKLIIEQTKIQAEALKDSAVTQAKIQAENEKAEIRRAHFQHGAVQLISLPNGDPTTQITVHQQLPKCNNCGRDASQTCRGCNKSHYCGTFCQQKDWILHRNRCGRIEHAMVPDEHATQVVTSQNATHLTIPGDK</sequence>
<dbReference type="AlphaFoldDB" id="A0A7M5UYH2"/>
<proteinExistence type="predicted"/>
<evidence type="ECO:0000256" key="7">
    <source>
        <dbReference type="ARBA" id="ARBA00023163"/>
    </source>
</evidence>
<dbReference type="PROSITE" id="PS50865">
    <property type="entry name" value="ZF_MYND_2"/>
    <property type="match status" value="1"/>
</dbReference>
<dbReference type="GO" id="GO:0003714">
    <property type="term" value="F:transcription corepressor activity"/>
    <property type="evidence" value="ECO:0007669"/>
    <property type="project" value="InterPro"/>
</dbReference>
<evidence type="ECO:0008006" key="15">
    <source>
        <dbReference type="Google" id="ProtNLM"/>
    </source>
</evidence>
<dbReference type="PANTHER" id="PTHR10237:SF1">
    <property type="entry name" value="DEFORMED EPIDERMAL AUTOREGULATORY FACTOR 1 HOMOLOG"/>
    <property type="match status" value="1"/>
</dbReference>
<name>A0A7M5UYH2_9CNID</name>
<dbReference type="GO" id="GO:0003677">
    <property type="term" value="F:DNA binding"/>
    <property type="evidence" value="ECO:0007669"/>
    <property type="project" value="UniProtKB-KW"/>
</dbReference>
<evidence type="ECO:0000256" key="1">
    <source>
        <dbReference type="ARBA" id="ARBA00022553"/>
    </source>
</evidence>
<dbReference type="PROSITE" id="PS01360">
    <property type="entry name" value="ZF_MYND_1"/>
    <property type="match status" value="1"/>
</dbReference>
<keyword evidence="2" id="KW-0479">Metal-binding</keyword>
<feature type="region of interest" description="Disordered" evidence="10">
    <location>
        <begin position="202"/>
        <end position="221"/>
    </location>
</feature>
<dbReference type="PRINTS" id="PR01875">
    <property type="entry name" value="ETOFAMILY"/>
</dbReference>
<evidence type="ECO:0000256" key="4">
    <source>
        <dbReference type="ARBA" id="ARBA00022833"/>
    </source>
</evidence>
<dbReference type="RefSeq" id="XP_066919423.1">
    <property type="nucleotide sequence ID" value="XM_067063322.1"/>
</dbReference>
<dbReference type="EnsemblMetazoa" id="CLYHEMT000364.1">
    <property type="protein sequence ID" value="CLYHEMP000364.1"/>
    <property type="gene ID" value="CLYHEMG000364"/>
</dbReference>
<dbReference type="Pfam" id="PF01753">
    <property type="entry name" value="zf-MYND"/>
    <property type="match status" value="1"/>
</dbReference>
<dbReference type="Proteomes" id="UP000594262">
    <property type="component" value="Unplaced"/>
</dbReference>
<dbReference type="GO" id="GO:0000981">
    <property type="term" value="F:DNA-binding transcription factor activity, RNA polymerase II-specific"/>
    <property type="evidence" value="ECO:0007669"/>
    <property type="project" value="TreeGrafter"/>
</dbReference>
<evidence type="ECO:0000256" key="3">
    <source>
        <dbReference type="ARBA" id="ARBA00022771"/>
    </source>
</evidence>
<evidence type="ECO:0000256" key="5">
    <source>
        <dbReference type="ARBA" id="ARBA00023015"/>
    </source>
</evidence>
<dbReference type="SMART" id="SM00258">
    <property type="entry name" value="SAND"/>
    <property type="match status" value="1"/>
</dbReference>
<keyword evidence="3 9" id="KW-0863">Zinc-finger</keyword>
<evidence type="ECO:0000256" key="2">
    <source>
        <dbReference type="ARBA" id="ARBA00022723"/>
    </source>
</evidence>
<evidence type="ECO:0000313" key="14">
    <source>
        <dbReference type="Proteomes" id="UP000594262"/>
    </source>
</evidence>
<evidence type="ECO:0000256" key="8">
    <source>
        <dbReference type="ARBA" id="ARBA00023242"/>
    </source>
</evidence>
<keyword evidence="4" id="KW-0862">Zinc</keyword>
<dbReference type="SUPFAM" id="SSF63763">
    <property type="entry name" value="SAND domain-like"/>
    <property type="match status" value="1"/>
</dbReference>
<keyword evidence="14" id="KW-1185">Reference proteome</keyword>
<dbReference type="InterPro" id="IPR000770">
    <property type="entry name" value="SAND_dom"/>
</dbReference>
<evidence type="ECO:0000259" key="11">
    <source>
        <dbReference type="PROSITE" id="PS50864"/>
    </source>
</evidence>
<dbReference type="InterPro" id="IPR013289">
    <property type="entry name" value="CBFA2T1/2/3"/>
</dbReference>
<dbReference type="InterPro" id="IPR010919">
    <property type="entry name" value="SAND-like_dom_sf"/>
</dbReference>
<protein>
    <recommendedName>
        <fullName evidence="15">Deformed epidermal autoregulatory factor 1</fullName>
    </recommendedName>
</protein>
<keyword evidence="6" id="KW-0238">DNA-binding</keyword>